<accession>A0A7J6HVF3</accession>
<dbReference type="GO" id="GO:0003676">
    <property type="term" value="F:nucleic acid binding"/>
    <property type="evidence" value="ECO:0007669"/>
    <property type="project" value="InterPro"/>
</dbReference>
<dbReference type="Pfam" id="PF13456">
    <property type="entry name" value="RVT_3"/>
    <property type="match status" value="1"/>
</dbReference>
<dbReference type="AlphaFoldDB" id="A0A7J6HVF3"/>
<dbReference type="EMBL" id="JAATIQ010000023">
    <property type="protein sequence ID" value="KAF4398831.1"/>
    <property type="molecule type" value="Genomic_DNA"/>
</dbReference>
<comment type="caution">
    <text evidence="2">The sequence shown here is derived from an EMBL/GenBank/DDBJ whole genome shotgun (WGS) entry which is preliminary data.</text>
</comment>
<dbReference type="GO" id="GO:0004523">
    <property type="term" value="F:RNA-DNA hybrid ribonuclease activity"/>
    <property type="evidence" value="ECO:0007669"/>
    <property type="project" value="InterPro"/>
</dbReference>
<dbReference type="InterPro" id="IPR002156">
    <property type="entry name" value="RNaseH_domain"/>
</dbReference>
<gene>
    <name evidence="2" type="ORF">G4B88_028194</name>
</gene>
<name>A0A7J6HVF3_CANSA</name>
<evidence type="ECO:0000313" key="2">
    <source>
        <dbReference type="EMBL" id="KAF4398831.1"/>
    </source>
</evidence>
<organism evidence="2 3">
    <name type="scientific">Cannabis sativa</name>
    <name type="common">Hemp</name>
    <name type="synonym">Marijuana</name>
    <dbReference type="NCBI Taxonomy" id="3483"/>
    <lineage>
        <taxon>Eukaryota</taxon>
        <taxon>Viridiplantae</taxon>
        <taxon>Streptophyta</taxon>
        <taxon>Embryophyta</taxon>
        <taxon>Tracheophyta</taxon>
        <taxon>Spermatophyta</taxon>
        <taxon>Magnoliopsida</taxon>
        <taxon>eudicotyledons</taxon>
        <taxon>Gunneridae</taxon>
        <taxon>Pentapetalae</taxon>
        <taxon>rosids</taxon>
        <taxon>fabids</taxon>
        <taxon>Rosales</taxon>
        <taxon>Cannabaceae</taxon>
        <taxon>Cannabis</taxon>
    </lineage>
</organism>
<evidence type="ECO:0000259" key="1">
    <source>
        <dbReference type="Pfam" id="PF13456"/>
    </source>
</evidence>
<keyword evidence="3" id="KW-1185">Reference proteome</keyword>
<dbReference type="Proteomes" id="UP000583929">
    <property type="component" value="Unassembled WGS sequence"/>
</dbReference>
<sequence length="170" mass="19176">MHDLNYFGGKSLATPSLLERNWECFSHSFHGLPHFSNCRNCITGIFTERFAATDPALAKAQMLGSAATFAVKKQFQKVIFYCDSALVVTFFNDRAKEMSNLNLEGAATRFFNTCQSLDCYKLLNIPRKENFMVHNSAKWARANLTIGEIELSAIDGEVLSDFQEWFPDPG</sequence>
<feature type="domain" description="RNase H type-1" evidence="1">
    <location>
        <begin position="37"/>
        <end position="140"/>
    </location>
</feature>
<proteinExistence type="predicted"/>
<reference evidence="2 3" key="1">
    <citation type="journal article" date="2020" name="bioRxiv">
        <title>Sequence and annotation of 42 cannabis genomes reveals extensive copy number variation in cannabinoid synthesis and pathogen resistance genes.</title>
        <authorList>
            <person name="Mckernan K.J."/>
            <person name="Helbert Y."/>
            <person name="Kane L.T."/>
            <person name="Ebling H."/>
            <person name="Zhang L."/>
            <person name="Liu B."/>
            <person name="Eaton Z."/>
            <person name="Mclaughlin S."/>
            <person name="Kingan S."/>
            <person name="Baybayan P."/>
            <person name="Concepcion G."/>
            <person name="Jordan M."/>
            <person name="Riva A."/>
            <person name="Barbazuk W."/>
            <person name="Harkins T."/>
        </authorList>
    </citation>
    <scope>NUCLEOTIDE SEQUENCE [LARGE SCALE GENOMIC DNA]</scope>
    <source>
        <strain evidence="3">cv. Jamaican Lion 4</strain>
        <tissue evidence="2">Leaf</tissue>
    </source>
</reference>
<protein>
    <recommendedName>
        <fullName evidence="1">RNase H type-1 domain-containing protein</fullName>
    </recommendedName>
</protein>
<evidence type="ECO:0000313" key="3">
    <source>
        <dbReference type="Proteomes" id="UP000583929"/>
    </source>
</evidence>